<feature type="domain" description="ANTAR" evidence="1">
    <location>
        <begin position="127"/>
        <end position="188"/>
    </location>
</feature>
<protein>
    <submittedName>
        <fullName evidence="2">Response regulator NasT</fullName>
    </submittedName>
</protein>
<accession>A0ABS4SX79</accession>
<evidence type="ECO:0000259" key="1">
    <source>
        <dbReference type="PROSITE" id="PS50921"/>
    </source>
</evidence>
<dbReference type="InterPro" id="IPR036388">
    <property type="entry name" value="WH-like_DNA-bd_sf"/>
</dbReference>
<dbReference type="Pfam" id="PF03861">
    <property type="entry name" value="ANTAR"/>
    <property type="match status" value="1"/>
</dbReference>
<dbReference type="SMART" id="SM01012">
    <property type="entry name" value="ANTAR"/>
    <property type="match status" value="1"/>
</dbReference>
<organism evidence="2 3">
    <name type="scientific">Azospirillum rugosum</name>
    <dbReference type="NCBI Taxonomy" id="416170"/>
    <lineage>
        <taxon>Bacteria</taxon>
        <taxon>Pseudomonadati</taxon>
        <taxon>Pseudomonadota</taxon>
        <taxon>Alphaproteobacteria</taxon>
        <taxon>Rhodospirillales</taxon>
        <taxon>Azospirillaceae</taxon>
        <taxon>Azospirillum</taxon>
    </lineage>
</organism>
<evidence type="ECO:0000313" key="2">
    <source>
        <dbReference type="EMBL" id="MBP2297156.1"/>
    </source>
</evidence>
<comment type="caution">
    <text evidence="2">The sequence shown here is derived from an EMBL/GenBank/DDBJ whole genome shotgun (WGS) entry which is preliminary data.</text>
</comment>
<proteinExistence type="predicted"/>
<dbReference type="Gene3D" id="1.10.10.10">
    <property type="entry name" value="Winged helix-like DNA-binding domain superfamily/Winged helix DNA-binding domain"/>
    <property type="match status" value="1"/>
</dbReference>
<dbReference type="EMBL" id="JAGINP010000043">
    <property type="protein sequence ID" value="MBP2297156.1"/>
    <property type="molecule type" value="Genomic_DNA"/>
</dbReference>
<gene>
    <name evidence="2" type="ORF">J2851_006975</name>
</gene>
<dbReference type="InterPro" id="IPR005561">
    <property type="entry name" value="ANTAR"/>
</dbReference>
<dbReference type="InterPro" id="IPR008327">
    <property type="entry name" value="Sig_transdc_resp-reg_antiterm"/>
</dbReference>
<name>A0ABS4SX79_9PROT</name>
<dbReference type="PROSITE" id="PS50921">
    <property type="entry name" value="ANTAR"/>
    <property type="match status" value="1"/>
</dbReference>
<dbReference type="SUPFAM" id="SSF52172">
    <property type="entry name" value="CheY-like"/>
    <property type="match status" value="1"/>
</dbReference>
<keyword evidence="3" id="KW-1185">Reference proteome</keyword>
<dbReference type="PIRSF" id="PIRSF036382">
    <property type="entry name" value="RR_antiterm"/>
    <property type="match status" value="1"/>
</dbReference>
<evidence type="ECO:0000313" key="3">
    <source>
        <dbReference type="Proteomes" id="UP000781958"/>
    </source>
</evidence>
<sequence length="195" mass="20537">MANKTLSILVAGPDAASTRPLLDGLSGTGDIRVTAVEGFADVTARAAALAPDAVVAALGGADRATLDSLFQLARSGGCAVVLFADRAEPGVTAAAVEAGVASFVVDGLRPDRVRPIVDTALSRFAAFETLKRERDEARTQLAERKLIERAKGILMQQKSLTEEQAYTALRKAAMRQGRRIADIAQSIITASQIEF</sequence>
<dbReference type="RefSeq" id="WP_209773615.1">
    <property type="nucleotide sequence ID" value="NZ_JAGINP010000043.1"/>
</dbReference>
<dbReference type="InterPro" id="IPR011006">
    <property type="entry name" value="CheY-like_superfamily"/>
</dbReference>
<dbReference type="Proteomes" id="UP000781958">
    <property type="component" value="Unassembled WGS sequence"/>
</dbReference>
<reference evidence="2 3" key="1">
    <citation type="submission" date="2021-03" db="EMBL/GenBank/DDBJ databases">
        <title>Genomic Encyclopedia of Type Strains, Phase III (KMG-III): the genomes of soil and plant-associated and newly described type strains.</title>
        <authorList>
            <person name="Whitman W."/>
        </authorList>
    </citation>
    <scope>NUCLEOTIDE SEQUENCE [LARGE SCALE GENOMIC DNA]</scope>
    <source>
        <strain evidence="2 3">IMMIB AFH-6</strain>
    </source>
</reference>